<sequence length="302" mass="33757">MVSGGYLWWYVDALSDDGQYGLTIIAFVGSVFSPYYARALRRGPAAAEDHCAINVALYGRGVRRWTMTERSSAHVQRSASEFSVGPSRLHWTGDALVIEMDELSLPFMQRVKGRVTVHPGALCSYTAALDDAGRHRWGPIAPTARVLADFDAPDLCWSGHGYLDSNEGDEPIHRPFADWDWSRASLRDGSTAVIYDVRQKQGADRLLALRFGTCGEVEPFEAPPRQKLPLTGWRIGRSMRTEPLAGARVQQTLEDTPFYTRSVVESGLLGERVVSIHETLHVPRLTSTAVQWMLPFRMPRVR</sequence>
<keyword evidence="3" id="KW-1185">Reference proteome</keyword>
<keyword evidence="1" id="KW-1133">Transmembrane helix</keyword>
<dbReference type="EMBL" id="JBHRTI010000004">
    <property type="protein sequence ID" value="MFC3148011.1"/>
    <property type="molecule type" value="Genomic_DNA"/>
</dbReference>
<gene>
    <name evidence="2" type="ORF">ACFOEN_10180</name>
</gene>
<protein>
    <submittedName>
        <fullName evidence="2">Carotenoid 1,2-hydratase</fullName>
    </submittedName>
</protein>
<reference evidence="3" key="1">
    <citation type="journal article" date="2019" name="Int. J. Syst. Evol. Microbiol.">
        <title>The Global Catalogue of Microorganisms (GCM) 10K type strain sequencing project: providing services to taxonomists for standard genome sequencing and annotation.</title>
        <authorList>
            <consortium name="The Broad Institute Genomics Platform"/>
            <consortium name="The Broad Institute Genome Sequencing Center for Infectious Disease"/>
            <person name="Wu L."/>
            <person name="Ma J."/>
        </authorList>
    </citation>
    <scope>NUCLEOTIDE SEQUENCE [LARGE SCALE GENOMIC DNA]</scope>
    <source>
        <strain evidence="3">KCTC 52168</strain>
    </source>
</reference>
<evidence type="ECO:0000313" key="3">
    <source>
        <dbReference type="Proteomes" id="UP001595556"/>
    </source>
</evidence>
<dbReference type="SUPFAM" id="SSF159245">
    <property type="entry name" value="AttH-like"/>
    <property type="match status" value="1"/>
</dbReference>
<keyword evidence="1" id="KW-0472">Membrane</keyword>
<organism evidence="2 3">
    <name type="scientific">Piscinibacterium candidicorallinum</name>
    <dbReference type="NCBI Taxonomy" id="1793872"/>
    <lineage>
        <taxon>Bacteria</taxon>
        <taxon>Pseudomonadati</taxon>
        <taxon>Pseudomonadota</taxon>
        <taxon>Betaproteobacteria</taxon>
        <taxon>Burkholderiales</taxon>
        <taxon>Piscinibacterium</taxon>
    </lineage>
</organism>
<evidence type="ECO:0000313" key="2">
    <source>
        <dbReference type="EMBL" id="MFC3148011.1"/>
    </source>
</evidence>
<evidence type="ECO:0000256" key="1">
    <source>
        <dbReference type="SAM" id="Phobius"/>
    </source>
</evidence>
<name>A0ABV7H5W9_9BURK</name>
<dbReference type="Proteomes" id="UP001595556">
    <property type="component" value="Unassembled WGS sequence"/>
</dbReference>
<proteinExistence type="predicted"/>
<dbReference type="CDD" id="cd21471">
    <property type="entry name" value="CrtC-like"/>
    <property type="match status" value="1"/>
</dbReference>
<accession>A0ABV7H5W9</accession>
<dbReference type="RefSeq" id="WP_377303572.1">
    <property type="nucleotide sequence ID" value="NZ_CP180191.1"/>
</dbReference>
<comment type="caution">
    <text evidence="2">The sequence shown here is derived from an EMBL/GenBank/DDBJ whole genome shotgun (WGS) entry which is preliminary data.</text>
</comment>
<keyword evidence="1" id="KW-0812">Transmembrane</keyword>
<feature type="transmembrane region" description="Helical" evidence="1">
    <location>
        <begin position="20"/>
        <end position="37"/>
    </location>
</feature>